<sequence>MTWLVDTLSWGLLLIGGLFCVLSGVGLFRMPDLFTRSHAAGMTDTVGASFILLGLLLQSPDWTVAVRLVLIIGFLVLTSPTASHALAQAALADGLRPQLGRPGRSQ</sequence>
<dbReference type="Pfam" id="PF03334">
    <property type="entry name" value="PhaG_MnhG_YufB"/>
    <property type="match status" value="1"/>
</dbReference>
<keyword evidence="1" id="KW-0472">Membrane</keyword>
<keyword evidence="3" id="KW-1185">Reference proteome</keyword>
<dbReference type="InterPro" id="IPR005133">
    <property type="entry name" value="PhaG_MnhG_YufB"/>
</dbReference>
<dbReference type="PANTHER" id="PTHR34703:SF1">
    <property type="entry name" value="ANTIPORTER SUBUNIT MNHG2-RELATED"/>
    <property type="match status" value="1"/>
</dbReference>
<dbReference type="RefSeq" id="WP_109719431.1">
    <property type="nucleotide sequence ID" value="NZ_QEQK01000004.1"/>
</dbReference>
<gene>
    <name evidence="2" type="ORF">DEH80_05280</name>
</gene>
<evidence type="ECO:0000313" key="3">
    <source>
        <dbReference type="Proteomes" id="UP000251800"/>
    </source>
</evidence>
<dbReference type="OrthoDB" id="9813804at2"/>
<protein>
    <submittedName>
        <fullName evidence="2">Sodium:proton antiporter</fullName>
    </submittedName>
</protein>
<feature type="transmembrane region" description="Helical" evidence="1">
    <location>
        <begin position="40"/>
        <end position="58"/>
    </location>
</feature>
<organism evidence="2 3">
    <name type="scientific">Abyssibacter profundi</name>
    <dbReference type="NCBI Taxonomy" id="2182787"/>
    <lineage>
        <taxon>Bacteria</taxon>
        <taxon>Pseudomonadati</taxon>
        <taxon>Pseudomonadota</taxon>
        <taxon>Gammaproteobacteria</taxon>
        <taxon>Chromatiales</taxon>
        <taxon>Oceanococcaceae</taxon>
        <taxon>Abyssibacter</taxon>
    </lineage>
</organism>
<keyword evidence="1" id="KW-0812">Transmembrane</keyword>
<reference evidence="2 3" key="1">
    <citation type="submission" date="2018-05" db="EMBL/GenBank/DDBJ databases">
        <title>Abyssibacter profundi OUC007T gen. nov., sp. nov, a marine bacterium isolated from seawater of the Mariana Trench.</title>
        <authorList>
            <person name="Zhou S."/>
        </authorList>
    </citation>
    <scope>NUCLEOTIDE SEQUENCE [LARGE SCALE GENOMIC DNA]</scope>
    <source>
        <strain evidence="2 3">OUC007</strain>
    </source>
</reference>
<dbReference type="EMBL" id="QEQK01000004">
    <property type="protein sequence ID" value="PWN56833.1"/>
    <property type="molecule type" value="Genomic_DNA"/>
</dbReference>
<dbReference type="NCBIfam" id="TIGR01300">
    <property type="entry name" value="CPA3_mnhG_phaG"/>
    <property type="match status" value="1"/>
</dbReference>
<dbReference type="PANTHER" id="PTHR34703">
    <property type="entry name" value="ANTIPORTER SUBUNIT MNHG2-RELATED"/>
    <property type="match status" value="1"/>
</dbReference>
<feature type="transmembrane region" description="Helical" evidence="1">
    <location>
        <begin position="64"/>
        <end position="87"/>
    </location>
</feature>
<dbReference type="GO" id="GO:0015385">
    <property type="term" value="F:sodium:proton antiporter activity"/>
    <property type="evidence" value="ECO:0007669"/>
    <property type="project" value="TreeGrafter"/>
</dbReference>
<accession>A0A363UN47</accession>
<feature type="transmembrane region" description="Helical" evidence="1">
    <location>
        <begin position="12"/>
        <end position="28"/>
    </location>
</feature>
<proteinExistence type="predicted"/>
<dbReference type="AlphaFoldDB" id="A0A363UN47"/>
<evidence type="ECO:0000313" key="2">
    <source>
        <dbReference type="EMBL" id="PWN56833.1"/>
    </source>
</evidence>
<evidence type="ECO:0000256" key="1">
    <source>
        <dbReference type="SAM" id="Phobius"/>
    </source>
</evidence>
<keyword evidence="1" id="KW-1133">Transmembrane helix</keyword>
<dbReference type="Proteomes" id="UP000251800">
    <property type="component" value="Unassembled WGS sequence"/>
</dbReference>
<comment type="caution">
    <text evidence="2">The sequence shown here is derived from an EMBL/GenBank/DDBJ whole genome shotgun (WGS) entry which is preliminary data.</text>
</comment>
<name>A0A363UN47_9GAMM</name>